<evidence type="ECO:0000313" key="2">
    <source>
        <dbReference type="Proteomes" id="UP001060215"/>
    </source>
</evidence>
<dbReference type="EMBL" id="CM045761">
    <property type="protein sequence ID" value="KAI8013016.1"/>
    <property type="molecule type" value="Genomic_DNA"/>
</dbReference>
<organism evidence="1 2">
    <name type="scientific">Camellia lanceoleosa</name>
    <dbReference type="NCBI Taxonomy" id="1840588"/>
    <lineage>
        <taxon>Eukaryota</taxon>
        <taxon>Viridiplantae</taxon>
        <taxon>Streptophyta</taxon>
        <taxon>Embryophyta</taxon>
        <taxon>Tracheophyta</taxon>
        <taxon>Spermatophyta</taxon>
        <taxon>Magnoliopsida</taxon>
        <taxon>eudicotyledons</taxon>
        <taxon>Gunneridae</taxon>
        <taxon>Pentapetalae</taxon>
        <taxon>asterids</taxon>
        <taxon>Ericales</taxon>
        <taxon>Theaceae</taxon>
        <taxon>Camellia</taxon>
    </lineage>
</organism>
<keyword evidence="1" id="KW-0418">Kinase</keyword>
<keyword evidence="2" id="KW-1185">Reference proteome</keyword>
<keyword evidence="1" id="KW-0808">Transferase</keyword>
<accession>A0ACC0HLZ9</accession>
<name>A0ACC0HLZ9_9ERIC</name>
<evidence type="ECO:0000313" key="1">
    <source>
        <dbReference type="EMBL" id="KAI8013016.1"/>
    </source>
</evidence>
<gene>
    <name evidence="1" type="ORF">LOK49_LG05G03244</name>
</gene>
<sequence length="95" mass="10825">MALEYNESCGSRAVDSSSSSLKQNRQDRQRLKVFNKVLTQLQHLNHQDANLPGGGVGRGKRGYRRMRGESGPKERGERSRCEKRIANRWGGRRGR</sequence>
<protein>
    <submittedName>
        <fullName evidence="1">Serine/threonine-protein kinase STY17</fullName>
    </submittedName>
</protein>
<dbReference type="Proteomes" id="UP001060215">
    <property type="component" value="Chromosome 4"/>
</dbReference>
<comment type="caution">
    <text evidence="1">The sequence shown here is derived from an EMBL/GenBank/DDBJ whole genome shotgun (WGS) entry which is preliminary data.</text>
</comment>
<reference evidence="1 2" key="1">
    <citation type="journal article" date="2022" name="Plant J.">
        <title>Chromosome-level genome of Camellia lanceoleosa provides a valuable resource for understanding genome evolution and self-incompatibility.</title>
        <authorList>
            <person name="Gong W."/>
            <person name="Xiao S."/>
            <person name="Wang L."/>
            <person name="Liao Z."/>
            <person name="Chang Y."/>
            <person name="Mo W."/>
            <person name="Hu G."/>
            <person name="Li W."/>
            <person name="Zhao G."/>
            <person name="Zhu H."/>
            <person name="Hu X."/>
            <person name="Ji K."/>
            <person name="Xiang X."/>
            <person name="Song Q."/>
            <person name="Yuan D."/>
            <person name="Jin S."/>
            <person name="Zhang L."/>
        </authorList>
    </citation>
    <scope>NUCLEOTIDE SEQUENCE [LARGE SCALE GENOMIC DNA]</scope>
    <source>
        <strain evidence="1">SQ_2022a</strain>
    </source>
</reference>
<proteinExistence type="predicted"/>